<reference evidence="1" key="2">
    <citation type="submission" date="2025-09" db="UniProtKB">
        <authorList>
            <consortium name="Ensembl"/>
        </authorList>
    </citation>
    <scope>IDENTIFICATION</scope>
</reference>
<keyword evidence="2" id="KW-1185">Reference proteome</keyword>
<proteinExistence type="predicted"/>
<evidence type="ECO:0000313" key="2">
    <source>
        <dbReference type="Proteomes" id="UP001108240"/>
    </source>
</evidence>
<evidence type="ECO:0000313" key="1">
    <source>
        <dbReference type="Ensembl" id="ENSCCRP00000177960.1"/>
    </source>
</evidence>
<accession>A0A9J8DJL7</accession>
<dbReference type="Ensembl" id="ENSCCRT00000135290.1">
    <property type="protein sequence ID" value="ENSCCRP00000177960.1"/>
    <property type="gene ID" value="ENSCCRG00000054204.1"/>
</dbReference>
<reference evidence="1" key="1">
    <citation type="submission" date="2025-08" db="UniProtKB">
        <authorList>
            <consortium name="Ensembl"/>
        </authorList>
    </citation>
    <scope>IDENTIFICATION</scope>
</reference>
<dbReference type="GeneTree" id="ENSGT01150000288421"/>
<dbReference type="Proteomes" id="UP001108240">
    <property type="component" value="Unplaced"/>
</dbReference>
<dbReference type="PANTHER" id="PTHR31635:SF196">
    <property type="entry name" value="REVERSE TRANSCRIPTASE DOMAIN-CONTAINING PROTEIN-RELATED"/>
    <property type="match status" value="1"/>
</dbReference>
<name>A0A9J8DJL7_CYPCA</name>
<protein>
    <submittedName>
        <fullName evidence="1">Uncharacterized protein</fullName>
    </submittedName>
</protein>
<dbReference type="PANTHER" id="PTHR31635">
    <property type="entry name" value="REVERSE TRANSCRIPTASE DOMAIN-CONTAINING PROTEIN-RELATED"/>
    <property type="match status" value="1"/>
</dbReference>
<dbReference type="OMA" id="CHARYLW"/>
<sequence length="305" mass="35494">FLDIQLSIHKYKTFCDFISHSIDEFLSFNQNEDTSYSLLWESLKAFLRGQIISYSSYSNKKHKTRLSELLVAIGNLDQECASDPFPELFKKRLDLQTEFDLISSKSAEQMLLLTRTFYEHDDKANRLLAHQCLTTGKRLNSIQYLLYCYICRWNNLPLSLIGKINVIKMNVLPKFLFLFQSIPLFLPKYFFDSLDKMISSFIWCTKPVRIKLVTLQHPILSGGLATLHTWVSPQSKVSWRVIEADKVRPHRLQDILFAGTGNKNDKYKFGSVVAKNVVCWFYSCKEDNNTKLVYSEHVCKNILDT</sequence>
<organism evidence="1 2">
    <name type="scientific">Cyprinus carpio carpio</name>
    <dbReference type="NCBI Taxonomy" id="630221"/>
    <lineage>
        <taxon>Eukaryota</taxon>
        <taxon>Metazoa</taxon>
        <taxon>Chordata</taxon>
        <taxon>Craniata</taxon>
        <taxon>Vertebrata</taxon>
        <taxon>Euteleostomi</taxon>
        <taxon>Actinopterygii</taxon>
        <taxon>Neopterygii</taxon>
        <taxon>Teleostei</taxon>
        <taxon>Ostariophysi</taxon>
        <taxon>Cypriniformes</taxon>
        <taxon>Cyprinidae</taxon>
        <taxon>Cyprininae</taxon>
        <taxon>Cyprinus</taxon>
    </lineage>
</organism>
<dbReference type="AlphaFoldDB" id="A0A9J8DJL7"/>